<evidence type="ECO:0000313" key="2">
    <source>
        <dbReference type="Proteomes" id="UP000663845"/>
    </source>
</evidence>
<dbReference type="Proteomes" id="UP000663845">
    <property type="component" value="Unassembled WGS sequence"/>
</dbReference>
<accession>A0A815YFR3</accession>
<name>A0A815YFR3_9BILA</name>
<feature type="non-terminal residue" evidence="1">
    <location>
        <position position="1"/>
    </location>
</feature>
<dbReference type="EMBL" id="CAJNOG010008559">
    <property type="protein sequence ID" value="CAF1569207.1"/>
    <property type="molecule type" value="Genomic_DNA"/>
</dbReference>
<organism evidence="1 2">
    <name type="scientific">Adineta steineri</name>
    <dbReference type="NCBI Taxonomy" id="433720"/>
    <lineage>
        <taxon>Eukaryota</taxon>
        <taxon>Metazoa</taxon>
        <taxon>Spiralia</taxon>
        <taxon>Gnathifera</taxon>
        <taxon>Rotifera</taxon>
        <taxon>Eurotatoria</taxon>
        <taxon>Bdelloidea</taxon>
        <taxon>Adinetida</taxon>
        <taxon>Adinetidae</taxon>
        <taxon>Adineta</taxon>
    </lineage>
</organism>
<proteinExistence type="predicted"/>
<gene>
    <name evidence="1" type="ORF">JYZ213_LOCUS47265</name>
</gene>
<reference evidence="1" key="1">
    <citation type="submission" date="2021-02" db="EMBL/GenBank/DDBJ databases">
        <authorList>
            <person name="Nowell W R."/>
        </authorList>
    </citation>
    <scope>NUCLEOTIDE SEQUENCE</scope>
</reference>
<evidence type="ECO:0000313" key="1">
    <source>
        <dbReference type="EMBL" id="CAF1569207.1"/>
    </source>
</evidence>
<sequence length="77" mass="8909">DEIRRCKDTAVCWLALNALSKYNPEKFSKEIIDILRSIYHEQAGRPKTNLQIRQLCGQLLLRTDISIGDLINLIVRN</sequence>
<comment type="caution">
    <text evidence="1">The sequence shown here is derived from an EMBL/GenBank/DDBJ whole genome shotgun (WGS) entry which is preliminary data.</text>
</comment>
<dbReference type="AlphaFoldDB" id="A0A815YFR3"/>
<protein>
    <submittedName>
        <fullName evidence="1">Uncharacterized protein</fullName>
    </submittedName>
</protein>